<organism evidence="8 9">
    <name type="scientific">Chromobacterium alticapitis</name>
    <dbReference type="NCBI Taxonomy" id="2073169"/>
    <lineage>
        <taxon>Bacteria</taxon>
        <taxon>Pseudomonadati</taxon>
        <taxon>Pseudomonadota</taxon>
        <taxon>Betaproteobacteria</taxon>
        <taxon>Neisseriales</taxon>
        <taxon>Chromobacteriaceae</taxon>
        <taxon>Chromobacterium</taxon>
    </lineage>
</organism>
<keyword evidence="6" id="KW-1133">Transmembrane helix</keyword>
<dbReference type="PANTHER" id="PTHR43531">
    <property type="entry name" value="PROTEIN ICFG"/>
    <property type="match status" value="1"/>
</dbReference>
<keyword evidence="6" id="KW-0812">Transmembrane</keyword>
<evidence type="ECO:0000256" key="2">
    <source>
        <dbReference type="ARBA" id="ARBA00029447"/>
    </source>
</evidence>
<dbReference type="PROSITE" id="PS50111">
    <property type="entry name" value="CHEMOTAXIS_TRANSDUC_2"/>
    <property type="match status" value="1"/>
</dbReference>
<dbReference type="SUPFAM" id="SSF58104">
    <property type="entry name" value="Methyl-accepting chemotaxis protein (MCP) signaling domain"/>
    <property type="match status" value="1"/>
</dbReference>
<dbReference type="GO" id="GO:0005886">
    <property type="term" value="C:plasma membrane"/>
    <property type="evidence" value="ECO:0007669"/>
    <property type="project" value="TreeGrafter"/>
</dbReference>
<dbReference type="InterPro" id="IPR051310">
    <property type="entry name" value="MCP_chemotaxis"/>
</dbReference>
<reference evidence="9" key="1">
    <citation type="submission" date="2018-02" db="EMBL/GenBank/DDBJ databases">
        <authorList>
            <person name="O'Hara-Hanley K."/>
            <person name="Soby S."/>
        </authorList>
    </citation>
    <scope>NUCLEOTIDE SEQUENCE [LARGE SCALE GENOMIC DNA]</scope>
    <source>
        <strain evidence="9">MWU14-2602</strain>
    </source>
</reference>
<evidence type="ECO:0000256" key="1">
    <source>
        <dbReference type="ARBA" id="ARBA00022500"/>
    </source>
</evidence>
<accession>A0A2S5DGQ3</accession>
<keyword evidence="6" id="KW-0472">Membrane</keyword>
<name>A0A2S5DGQ3_9NEIS</name>
<evidence type="ECO:0000256" key="3">
    <source>
        <dbReference type="PROSITE-ProRule" id="PRU00284"/>
    </source>
</evidence>
<dbReference type="GO" id="GO:0006935">
    <property type="term" value="P:chemotaxis"/>
    <property type="evidence" value="ECO:0007669"/>
    <property type="project" value="UniProtKB-KW"/>
</dbReference>
<evidence type="ECO:0000256" key="4">
    <source>
        <dbReference type="SAM" id="Coils"/>
    </source>
</evidence>
<dbReference type="AlphaFoldDB" id="A0A2S5DGQ3"/>
<feature type="coiled-coil region" evidence="4">
    <location>
        <begin position="446"/>
        <end position="473"/>
    </location>
</feature>
<evidence type="ECO:0000259" key="7">
    <source>
        <dbReference type="PROSITE" id="PS50111"/>
    </source>
</evidence>
<dbReference type="Pfam" id="PF00015">
    <property type="entry name" value="MCPsignal"/>
    <property type="match status" value="1"/>
</dbReference>
<protein>
    <submittedName>
        <fullName evidence="8">Methyl-accepting chemotaxis protein</fullName>
    </submittedName>
</protein>
<dbReference type="Proteomes" id="UP000237082">
    <property type="component" value="Unassembled WGS sequence"/>
</dbReference>
<feature type="compositionally biased region" description="Polar residues" evidence="5">
    <location>
        <begin position="281"/>
        <end position="294"/>
    </location>
</feature>
<comment type="caution">
    <text evidence="8">The sequence shown here is derived from an EMBL/GenBank/DDBJ whole genome shotgun (WGS) entry which is preliminary data.</text>
</comment>
<keyword evidence="3" id="KW-0807">Transducer</keyword>
<dbReference type="Gene3D" id="1.10.287.950">
    <property type="entry name" value="Methyl-accepting chemotaxis protein"/>
    <property type="match status" value="1"/>
</dbReference>
<sequence length="487" mass="52504">MGLRAVMINGALYHQVVIGKDFINDLDPPTLELDASFLLVNLLRNTPDPSIRQQLLNQLRLRREAFYDSQRKWLASDLPADMRARLRQQVTPTADAFFQEVDTQMLPALDAHDQLAINRAFDRLSAAYDLNYQAILPLIDKTNQLQRQMEAEAERTTQLTFAILGGVSAGVLLLLTGSLTWIYRRLVRRLGGEPQQVAAIAREVAAGRLDLEDSPAPDGSLRDAMQQMCRQLRATIGEVKDGADGVSCAAQQISATALTLSQGASASAAGVEQSSASLEQVSASVSQTSDNSRATEAIAEKASDEATEGGKAVQQTVRAMRQIAERVGIIDDIAYQTNLLALNAAIEAARAGKHGAGFAVVAAEVRKLAERSQVAAQEIGELAEHSVSVAEQAGRLLQEIVRSSARTADLVQEIAAATQEQAGGIGQISQAIQHLNHTTQQNAAASEELASTAAEMTQQAERLQQAMAVFQLNRLPQPPAPDTPFRF</sequence>
<dbReference type="EMBL" id="PQWB01000036">
    <property type="protein sequence ID" value="POZ62201.1"/>
    <property type="molecule type" value="Genomic_DNA"/>
</dbReference>
<dbReference type="PANTHER" id="PTHR43531:SF11">
    <property type="entry name" value="METHYL-ACCEPTING CHEMOTAXIS PROTEIN 3"/>
    <property type="match status" value="1"/>
</dbReference>
<evidence type="ECO:0000256" key="5">
    <source>
        <dbReference type="SAM" id="MobiDB-lite"/>
    </source>
</evidence>
<dbReference type="CDD" id="cd11386">
    <property type="entry name" value="MCP_signal"/>
    <property type="match status" value="1"/>
</dbReference>
<keyword evidence="9" id="KW-1185">Reference proteome</keyword>
<proteinExistence type="inferred from homology"/>
<dbReference type="OrthoDB" id="8899037at2"/>
<feature type="transmembrane region" description="Helical" evidence="6">
    <location>
        <begin position="159"/>
        <end position="183"/>
    </location>
</feature>
<dbReference type="GO" id="GO:0007165">
    <property type="term" value="P:signal transduction"/>
    <property type="evidence" value="ECO:0007669"/>
    <property type="project" value="UniProtKB-KW"/>
</dbReference>
<dbReference type="InterPro" id="IPR004089">
    <property type="entry name" value="MCPsignal_dom"/>
</dbReference>
<gene>
    <name evidence="8" type="ORF">C2I19_09865</name>
</gene>
<feature type="region of interest" description="Disordered" evidence="5">
    <location>
        <begin position="281"/>
        <end position="310"/>
    </location>
</feature>
<keyword evidence="4" id="KW-0175">Coiled coil</keyword>
<comment type="similarity">
    <text evidence="2">Belongs to the methyl-accepting chemotaxis (MCP) protein family.</text>
</comment>
<evidence type="ECO:0000313" key="8">
    <source>
        <dbReference type="EMBL" id="POZ62201.1"/>
    </source>
</evidence>
<evidence type="ECO:0000313" key="9">
    <source>
        <dbReference type="Proteomes" id="UP000237082"/>
    </source>
</evidence>
<dbReference type="SMART" id="SM00283">
    <property type="entry name" value="MA"/>
    <property type="match status" value="1"/>
</dbReference>
<feature type="domain" description="Methyl-accepting transducer" evidence="7">
    <location>
        <begin position="242"/>
        <end position="457"/>
    </location>
</feature>
<keyword evidence="1" id="KW-0145">Chemotaxis</keyword>
<dbReference type="GO" id="GO:0004888">
    <property type="term" value="F:transmembrane signaling receptor activity"/>
    <property type="evidence" value="ECO:0007669"/>
    <property type="project" value="TreeGrafter"/>
</dbReference>
<evidence type="ECO:0000256" key="6">
    <source>
        <dbReference type="SAM" id="Phobius"/>
    </source>
</evidence>